<evidence type="ECO:0008006" key="3">
    <source>
        <dbReference type="Google" id="ProtNLM"/>
    </source>
</evidence>
<gene>
    <name evidence="1" type="ORF">GSUB_13955</name>
</gene>
<dbReference type="Proteomes" id="UP000035036">
    <property type="component" value="Chromosome"/>
</dbReference>
<protein>
    <recommendedName>
        <fullName evidence="3">DUF169 domain-containing protein</fullName>
    </recommendedName>
</protein>
<dbReference type="HOGENOM" id="CLU_086296_0_0_7"/>
<name>A0A0B5FV01_9BACT</name>
<sequence>MECLISQVMDLELEPVALLWQEQKPDGAYQLAEDKLGCIMELVTRAAHGETTTCDQKTAGCLSAGLGLGLESRLKKFPGGPECYCYYLSIGNKRWERGRQVGELVRMSLGEEYFSDFMEGRRYFRTPELARKFLATLPTTEIPGNYVTFMPLKKVDPREGAPQSVIFLVNPNQLAALTTLVGYSRTSFDNILFPQASSCQAVGIFPYREALAIKPRAVVGLADIHARSQAQCLLGSDKMSFTIPFSMLPELEQNVWGSFLEGQTWKDLSSSDNKESISHVI</sequence>
<dbReference type="Pfam" id="PF02596">
    <property type="entry name" value="DUF169"/>
    <property type="match status" value="1"/>
</dbReference>
<organism evidence="1 2">
    <name type="scientific">Geoalkalibacter subterraneus</name>
    <dbReference type="NCBI Taxonomy" id="483547"/>
    <lineage>
        <taxon>Bacteria</taxon>
        <taxon>Pseudomonadati</taxon>
        <taxon>Thermodesulfobacteriota</taxon>
        <taxon>Desulfuromonadia</taxon>
        <taxon>Desulfuromonadales</taxon>
        <taxon>Geoalkalibacteraceae</taxon>
        <taxon>Geoalkalibacter</taxon>
    </lineage>
</organism>
<dbReference type="KEGG" id="gsb:GSUB_13955"/>
<dbReference type="STRING" id="483547.GSUB_13955"/>
<dbReference type="InterPro" id="IPR003748">
    <property type="entry name" value="DUF169"/>
</dbReference>
<dbReference type="OrthoDB" id="9779322at2"/>
<keyword evidence="2" id="KW-1185">Reference proteome</keyword>
<dbReference type="AlphaFoldDB" id="A0A0B5FV01"/>
<reference evidence="1 2" key="1">
    <citation type="journal article" date="2015" name="Genome Announc.">
        <title>Genomes of Geoalkalibacter ferrihydriticus Z-0531T and Geoalkalibacter subterraneus Red1T, Two Haloalkaliphilic Metal-Reducing Deltaproteobacteria.</title>
        <authorList>
            <person name="Badalamenti J.P."/>
            <person name="Krajmalnik-Brown R."/>
            <person name="Torres C.I."/>
            <person name="Bond D.R."/>
        </authorList>
    </citation>
    <scope>NUCLEOTIDE SEQUENCE [LARGE SCALE GENOMIC DNA]</scope>
    <source>
        <strain evidence="1 2">Red1</strain>
    </source>
</reference>
<evidence type="ECO:0000313" key="2">
    <source>
        <dbReference type="Proteomes" id="UP000035036"/>
    </source>
</evidence>
<proteinExistence type="predicted"/>
<evidence type="ECO:0000313" key="1">
    <source>
        <dbReference type="EMBL" id="AJF07441.1"/>
    </source>
</evidence>
<dbReference type="RefSeq" id="WP_040201349.1">
    <property type="nucleotide sequence ID" value="NZ_CP010311.1"/>
</dbReference>
<accession>A0A0B5FV01</accession>
<dbReference type="EMBL" id="CP010311">
    <property type="protein sequence ID" value="AJF07441.1"/>
    <property type="molecule type" value="Genomic_DNA"/>
</dbReference>